<dbReference type="GO" id="GO:0030246">
    <property type="term" value="F:carbohydrate binding"/>
    <property type="evidence" value="ECO:0007669"/>
    <property type="project" value="InterPro"/>
</dbReference>
<dbReference type="eggNOG" id="COG1501">
    <property type="taxonomic scope" value="Bacteria"/>
</dbReference>
<evidence type="ECO:0000259" key="3">
    <source>
        <dbReference type="Pfam" id="PF01055"/>
    </source>
</evidence>
<evidence type="ECO:0000313" key="7">
    <source>
        <dbReference type="Proteomes" id="UP000027821"/>
    </source>
</evidence>
<protein>
    <submittedName>
        <fullName evidence="6">Alpha-glucosidase</fullName>
    </submittedName>
</protein>
<dbReference type="InterPro" id="IPR017853">
    <property type="entry name" value="GH"/>
</dbReference>
<name>A0A074KZF4_9BACT</name>
<dbReference type="GO" id="GO:0005975">
    <property type="term" value="P:carbohydrate metabolic process"/>
    <property type="evidence" value="ECO:0007669"/>
    <property type="project" value="InterPro"/>
</dbReference>
<dbReference type="Gene3D" id="2.60.40.1180">
    <property type="entry name" value="Golgi alpha-mannosidase II"/>
    <property type="match status" value="1"/>
</dbReference>
<comment type="caution">
    <text evidence="6">The sequence shown here is derived from an EMBL/GenBank/DDBJ whole genome shotgun (WGS) entry which is preliminary data.</text>
</comment>
<feature type="domain" description="Glycoside hydrolase family 31 TIM barrel" evidence="3">
    <location>
        <begin position="306"/>
        <end position="621"/>
    </location>
</feature>
<keyword evidence="2" id="KW-0378">Hydrolase</keyword>
<sequence length="753" mass="86431">MKKTNYQLFDFLDFDSELPEEKFKERLWVAQRPSGIEIRGKEIVLTVPFHAQKQSKEISLDTSISPKSYLLKLSAYGDNILRVSVEIDAEIQQDSAMLDLAPGTELQRLYFEKNRREWIVKDEKHIVRAIFNFQDPEINYWSSLLPPPDEALEATFFPNGKNPVKINAYDQFFPARKEAIGMAFVENQGKPDRVTVSFYAKPDEKFVGTGERFLKMDLSGQTLLLKNQDGQGVNNHRTYKNIPFYMSSEHYGLFLHTSAFSKFSLADHSTRSAQILVEEPVLDLFLIGGGNPEEITYRYRQLTGFPALPPLWSFGIWMSKMSYFSAEEVVSICDRLRAEDFPCDVIHLDTGWFKTDWLCEWKFNLERFPDPEKFIADLKADGYRVSLWQMPYIASEAEQYKEAKENNFIGPLKAGRSQNGSNFSALDYAGTIDFTYPDAVQWYQDLLRKLLDMGVACIKTDFGEEIHLDADYHGMPAELLNNLYALLYQKAAFEITEEITGDKIVWARAGWAGSQRYPLHWGGDAASSWDGMAGSLKGGLHLGLSGFGFWSHDVPGFHGVPNFMNSVIPDDLYLRWTQFGVFTSHIRYHGTSNREPYHFPNIADTVRKWWKLRYAIIPYILKQSQKTVKTGYPVLRALIYHHPEDKICWHIDDQYFFGDDFLVAPIMNSENKRDVYIPEGEWTNFFSGESISGGKWLKNMGCPLEEMPIWVKSGSSIPVYTQAVDCTDQMNLEDAKEITIDDSFQGIWGHLGL</sequence>
<dbReference type="InterPro" id="IPR025887">
    <property type="entry name" value="Glyco_hydro_31_N_dom"/>
</dbReference>
<dbReference type="STRING" id="1048983.EL17_09210"/>
<dbReference type="GO" id="GO:0004553">
    <property type="term" value="F:hydrolase activity, hydrolyzing O-glycosyl compounds"/>
    <property type="evidence" value="ECO:0007669"/>
    <property type="project" value="InterPro"/>
</dbReference>
<keyword evidence="7" id="KW-1185">Reference proteome</keyword>
<feature type="domain" description="Glycosyl hydrolase family 31 C-terminal" evidence="5">
    <location>
        <begin position="631"/>
        <end position="715"/>
    </location>
</feature>
<dbReference type="InterPro" id="IPR051816">
    <property type="entry name" value="Glycosyl_Hydrolase_31"/>
</dbReference>
<dbReference type="InterPro" id="IPR011013">
    <property type="entry name" value="Gal_mutarotase_sf_dom"/>
</dbReference>
<dbReference type="PANTHER" id="PTHR43863">
    <property type="entry name" value="HYDROLASE, PUTATIVE (AFU_ORTHOLOGUE AFUA_1G03140)-RELATED"/>
    <property type="match status" value="1"/>
</dbReference>
<evidence type="ECO:0000259" key="5">
    <source>
        <dbReference type="Pfam" id="PF21365"/>
    </source>
</evidence>
<dbReference type="CDD" id="cd14752">
    <property type="entry name" value="GH31_N"/>
    <property type="match status" value="1"/>
</dbReference>
<dbReference type="RefSeq" id="WP_035073322.1">
    <property type="nucleotide sequence ID" value="NZ_JMIH01000016.1"/>
</dbReference>
<organism evidence="6 7">
    <name type="scientific">Anditalea andensis</name>
    <dbReference type="NCBI Taxonomy" id="1048983"/>
    <lineage>
        <taxon>Bacteria</taxon>
        <taxon>Pseudomonadati</taxon>
        <taxon>Bacteroidota</taxon>
        <taxon>Cytophagia</taxon>
        <taxon>Cytophagales</taxon>
        <taxon>Cytophagaceae</taxon>
        <taxon>Anditalea</taxon>
    </lineage>
</organism>
<dbReference type="InterPro" id="IPR048395">
    <property type="entry name" value="Glyco_hydro_31_C"/>
</dbReference>
<dbReference type="Proteomes" id="UP000027821">
    <property type="component" value="Unassembled WGS sequence"/>
</dbReference>
<feature type="domain" description="Glycoside hydrolase family 31 N-terminal" evidence="4">
    <location>
        <begin position="71"/>
        <end position="263"/>
    </location>
</feature>
<gene>
    <name evidence="6" type="ORF">EL17_09210</name>
</gene>
<evidence type="ECO:0000259" key="4">
    <source>
        <dbReference type="Pfam" id="PF13802"/>
    </source>
</evidence>
<dbReference type="SUPFAM" id="SSF51445">
    <property type="entry name" value="(Trans)glycosidases"/>
    <property type="match status" value="1"/>
</dbReference>
<dbReference type="SUPFAM" id="SSF51011">
    <property type="entry name" value="Glycosyl hydrolase domain"/>
    <property type="match status" value="1"/>
</dbReference>
<evidence type="ECO:0000256" key="2">
    <source>
        <dbReference type="RuleBase" id="RU361185"/>
    </source>
</evidence>
<accession>A0A074KZF4</accession>
<dbReference type="InterPro" id="IPR000322">
    <property type="entry name" value="Glyco_hydro_31_TIM"/>
</dbReference>
<dbReference type="InterPro" id="IPR013780">
    <property type="entry name" value="Glyco_hydro_b"/>
</dbReference>
<reference evidence="6 7" key="1">
    <citation type="submission" date="2014-04" db="EMBL/GenBank/DDBJ databases">
        <title>Characterization and application of a salt tolerant electro-active bacterium.</title>
        <authorList>
            <person name="Yang L."/>
            <person name="Wei S."/>
            <person name="Tay Q.X.M."/>
        </authorList>
    </citation>
    <scope>NUCLEOTIDE SEQUENCE [LARGE SCALE GENOMIC DNA]</scope>
    <source>
        <strain evidence="6 7">LY1</strain>
    </source>
</reference>
<dbReference type="Gene3D" id="3.20.20.80">
    <property type="entry name" value="Glycosidases"/>
    <property type="match status" value="1"/>
</dbReference>
<dbReference type="AlphaFoldDB" id="A0A074KZF4"/>
<keyword evidence="2" id="KW-0326">Glycosidase</keyword>
<dbReference type="OrthoDB" id="176168at2"/>
<dbReference type="EMBL" id="JMIH01000016">
    <property type="protein sequence ID" value="KEO74299.1"/>
    <property type="molecule type" value="Genomic_DNA"/>
</dbReference>
<dbReference type="PANTHER" id="PTHR43863:SF2">
    <property type="entry name" value="MALTASE-GLUCOAMYLASE"/>
    <property type="match status" value="1"/>
</dbReference>
<evidence type="ECO:0000256" key="1">
    <source>
        <dbReference type="ARBA" id="ARBA00007806"/>
    </source>
</evidence>
<dbReference type="Pfam" id="PF21365">
    <property type="entry name" value="Glyco_hydro_31_3rd"/>
    <property type="match status" value="1"/>
</dbReference>
<dbReference type="Pfam" id="PF13802">
    <property type="entry name" value="Gal_mutarotas_2"/>
    <property type="match status" value="1"/>
</dbReference>
<proteinExistence type="inferred from homology"/>
<dbReference type="SUPFAM" id="SSF74650">
    <property type="entry name" value="Galactose mutarotase-like"/>
    <property type="match status" value="1"/>
</dbReference>
<dbReference type="Pfam" id="PF01055">
    <property type="entry name" value="Glyco_hydro_31_2nd"/>
    <property type="match status" value="1"/>
</dbReference>
<dbReference type="CDD" id="cd06593">
    <property type="entry name" value="GH31_xylosidase_YicI"/>
    <property type="match status" value="1"/>
</dbReference>
<evidence type="ECO:0000313" key="6">
    <source>
        <dbReference type="EMBL" id="KEO74299.1"/>
    </source>
</evidence>
<comment type="similarity">
    <text evidence="1 2">Belongs to the glycosyl hydrolase 31 family.</text>
</comment>
<dbReference type="Gene3D" id="2.60.40.1760">
    <property type="entry name" value="glycosyl hydrolase (family 31)"/>
    <property type="match status" value="1"/>
</dbReference>